<dbReference type="PANTHER" id="PTHR11135">
    <property type="entry name" value="HISTONE ACETYLTRANSFERASE-RELATED"/>
    <property type="match status" value="1"/>
</dbReference>
<keyword evidence="2" id="KW-0004">4Fe-4S</keyword>
<dbReference type="SUPFAM" id="SSF102114">
    <property type="entry name" value="Radical SAM enzymes"/>
    <property type="match status" value="1"/>
</dbReference>
<dbReference type="Gene3D" id="3.80.30.20">
    <property type="entry name" value="tm_1862 like domain"/>
    <property type="match status" value="1"/>
</dbReference>
<keyword evidence="6" id="KW-0411">Iron-sulfur</keyword>
<evidence type="ECO:0000313" key="8">
    <source>
        <dbReference type="EMBL" id="NSK13738.1"/>
    </source>
</evidence>
<accession>A0A850HJE4</accession>
<dbReference type="PROSITE" id="PS51918">
    <property type="entry name" value="RADICAL_SAM"/>
    <property type="match status" value="1"/>
</dbReference>
<evidence type="ECO:0000313" key="10">
    <source>
        <dbReference type="Proteomes" id="UP000528555"/>
    </source>
</evidence>
<feature type="domain" description="Radical SAM core" evidence="7">
    <location>
        <begin position="19"/>
        <end position="259"/>
    </location>
</feature>
<keyword evidence="4" id="KW-0479">Metal-binding</keyword>
<keyword evidence="10" id="KW-1185">Reference proteome</keyword>
<dbReference type="InterPro" id="IPR058240">
    <property type="entry name" value="rSAM_sf"/>
</dbReference>
<dbReference type="Pfam" id="PF16199">
    <property type="entry name" value="Radical_SAM_C"/>
    <property type="match status" value="1"/>
</dbReference>
<dbReference type="GO" id="GO:0046872">
    <property type="term" value="F:metal ion binding"/>
    <property type="evidence" value="ECO:0007669"/>
    <property type="project" value="UniProtKB-KW"/>
</dbReference>
<evidence type="ECO:0000256" key="6">
    <source>
        <dbReference type="ARBA" id="ARBA00023014"/>
    </source>
</evidence>
<evidence type="ECO:0000256" key="4">
    <source>
        <dbReference type="ARBA" id="ARBA00022723"/>
    </source>
</evidence>
<dbReference type="NCBIfam" id="TIGR01212">
    <property type="entry name" value="TIGR01212 family radical SAM protein"/>
    <property type="match status" value="1"/>
</dbReference>
<comment type="caution">
    <text evidence="9">The sequence shown here is derived from an EMBL/GenBank/DDBJ whole genome shotgun (WGS) entry which is preliminary data.</text>
</comment>
<dbReference type="GO" id="GO:0051539">
    <property type="term" value="F:4 iron, 4 sulfur cluster binding"/>
    <property type="evidence" value="ECO:0007669"/>
    <property type="project" value="UniProtKB-KW"/>
</dbReference>
<dbReference type="SFLD" id="SFLDG01091">
    <property type="entry name" value="uncharacterized_CHP01210-like"/>
    <property type="match status" value="1"/>
</dbReference>
<dbReference type="InterPro" id="IPR039661">
    <property type="entry name" value="ELP3"/>
</dbReference>
<evidence type="ECO:0000313" key="9">
    <source>
        <dbReference type="EMBL" id="NVH57133.1"/>
    </source>
</evidence>
<evidence type="ECO:0000256" key="3">
    <source>
        <dbReference type="ARBA" id="ARBA00022691"/>
    </source>
</evidence>
<dbReference type="InterPro" id="IPR006638">
    <property type="entry name" value="Elp3/MiaA/NifB-like_rSAM"/>
</dbReference>
<evidence type="ECO:0000256" key="5">
    <source>
        <dbReference type="ARBA" id="ARBA00023004"/>
    </source>
</evidence>
<dbReference type="Pfam" id="PF04055">
    <property type="entry name" value="Radical_SAM"/>
    <property type="match status" value="1"/>
</dbReference>
<name>A0A850HJE4_9FIRM</name>
<protein>
    <submittedName>
        <fullName evidence="9">TIGR01212 family radical SAM protein</fullName>
    </submittedName>
</protein>
<dbReference type="InterPro" id="IPR005911">
    <property type="entry name" value="YhcC-like"/>
</dbReference>
<proteinExistence type="predicted"/>
<gene>
    <name evidence="9" type="ORF">G5A66_00430</name>
    <name evidence="8" type="ORF">G5A75_02380</name>
</gene>
<organism evidence="9 10">
    <name type="scientific">Dorea phocaeensis</name>
    <dbReference type="NCBI Taxonomy" id="2040291"/>
    <lineage>
        <taxon>Bacteria</taxon>
        <taxon>Bacillati</taxon>
        <taxon>Bacillota</taxon>
        <taxon>Clostridia</taxon>
        <taxon>Lachnospirales</taxon>
        <taxon>Lachnospiraceae</taxon>
        <taxon>Dorea</taxon>
    </lineage>
</organism>
<reference evidence="9" key="2">
    <citation type="submission" date="2020-02" db="EMBL/GenBank/DDBJ databases">
        <authorList>
            <person name="Littmann E."/>
            <person name="Sorbara M."/>
        </authorList>
    </citation>
    <scope>NUCLEOTIDE SEQUENCE</scope>
    <source>
        <strain evidence="9">MSK.17.11</strain>
        <strain evidence="8">MSK.17.38</strain>
    </source>
</reference>
<comment type="cofactor">
    <cofactor evidence="1">
        <name>[4Fe-4S] cluster</name>
        <dbReference type="ChEBI" id="CHEBI:49883"/>
    </cofactor>
</comment>
<evidence type="ECO:0000259" key="7">
    <source>
        <dbReference type="PROSITE" id="PS51918"/>
    </source>
</evidence>
<keyword evidence="3" id="KW-0949">S-adenosyl-L-methionine</keyword>
<dbReference type="SFLD" id="SFLDS00029">
    <property type="entry name" value="Radical_SAM"/>
    <property type="match status" value="1"/>
</dbReference>
<evidence type="ECO:0000313" key="11">
    <source>
        <dbReference type="Proteomes" id="UP000701680"/>
    </source>
</evidence>
<dbReference type="InterPro" id="IPR032432">
    <property type="entry name" value="Radical_SAM_C"/>
</dbReference>
<dbReference type="RefSeq" id="WP_173814257.1">
    <property type="nucleotide sequence ID" value="NZ_JAAITX010000001.1"/>
</dbReference>
<reference evidence="10 11" key="1">
    <citation type="journal article" date="2020" name="Cell Host Microbe">
        <title>Functional and Genomic Variation between Human-Derived Isolates of Lachnospiraceae Reveals Inter- and Intra-Species Diversity.</title>
        <authorList>
            <person name="Sorbara M.T."/>
            <person name="Littmann E.R."/>
            <person name="Fontana E."/>
            <person name="Moody T.U."/>
            <person name="Kohout C.E."/>
            <person name="Gjonbalaj M."/>
            <person name="Eaton V."/>
            <person name="Seok R."/>
            <person name="Leiner I.M."/>
            <person name="Pamer E.G."/>
        </authorList>
    </citation>
    <scope>NUCLEOTIDE SEQUENCE [LARGE SCALE GENOMIC DNA]</scope>
    <source>
        <strain evidence="9 10">MSK.17.11</strain>
        <strain evidence="8 11">MSK.17.38</strain>
    </source>
</reference>
<dbReference type="SFLD" id="SFLDG01086">
    <property type="entry name" value="elongater_protein-like"/>
    <property type="match status" value="1"/>
</dbReference>
<dbReference type="InterPro" id="IPR007197">
    <property type="entry name" value="rSAM"/>
</dbReference>
<dbReference type="PANTHER" id="PTHR11135:SF1">
    <property type="entry name" value="PROTEIN YHCC"/>
    <property type="match status" value="1"/>
</dbReference>
<dbReference type="EMBL" id="JAAITX010000001">
    <property type="protein sequence ID" value="NVH57133.1"/>
    <property type="molecule type" value="Genomic_DNA"/>
</dbReference>
<keyword evidence="5" id="KW-0408">Iron</keyword>
<dbReference type="GO" id="GO:0003824">
    <property type="term" value="F:catalytic activity"/>
    <property type="evidence" value="ECO:0007669"/>
    <property type="project" value="InterPro"/>
</dbReference>
<sequence>MGEKQPYYAYSDYLKEKYHEKVYKLPVNLPVNCPNRIHGRGCDFCAEQGTGFEAMKSSVPVKEQLEKTREYIEKRYHAHKFIAYFQNYTNTYLPLTDFQNCMEEAASVSDIVEIAVSTRPDCIRRSYLDVLKKIQETTGIEITIELGLQTANYHTLLCIHRGHTLAEFLDAVLLIREYGFEICTHVILNLPQDDLYDVIETAKILSALHISTVKVHSLYIAKNTRLCEDYENGTISICSKEEYFQRVSEFLQYLDPGIAVERLFSRIPQEDGVFCNWGTSWWKLRDELLAYLETQDSYQGKQYHYLYGAALPASYD</sequence>
<dbReference type="Proteomes" id="UP000528555">
    <property type="component" value="Unassembled WGS sequence"/>
</dbReference>
<dbReference type="SMART" id="SM00729">
    <property type="entry name" value="Elp3"/>
    <property type="match status" value="1"/>
</dbReference>
<dbReference type="EMBL" id="JAAIUO010000001">
    <property type="protein sequence ID" value="NSK13738.1"/>
    <property type="molecule type" value="Genomic_DNA"/>
</dbReference>
<evidence type="ECO:0000256" key="1">
    <source>
        <dbReference type="ARBA" id="ARBA00001966"/>
    </source>
</evidence>
<dbReference type="Proteomes" id="UP000701680">
    <property type="component" value="Unassembled WGS sequence"/>
</dbReference>
<evidence type="ECO:0000256" key="2">
    <source>
        <dbReference type="ARBA" id="ARBA00022485"/>
    </source>
</evidence>
<dbReference type="AlphaFoldDB" id="A0A850HJE4"/>
<dbReference type="InterPro" id="IPR023404">
    <property type="entry name" value="rSAM_horseshoe"/>
</dbReference>